<proteinExistence type="predicted"/>
<reference evidence="8" key="1">
    <citation type="submission" date="2021-10" db="EMBL/GenBank/DDBJ databases">
        <title>Tropical sea cucumber genome reveals ecological adaptation and Cuvierian tubules defense mechanism.</title>
        <authorList>
            <person name="Chen T."/>
        </authorList>
    </citation>
    <scope>NUCLEOTIDE SEQUENCE</scope>
    <source>
        <strain evidence="8">Nanhai2018</strain>
        <tissue evidence="8">Muscle</tissue>
    </source>
</reference>
<dbReference type="Gene3D" id="3.10.20.370">
    <property type="match status" value="1"/>
</dbReference>
<protein>
    <recommendedName>
        <fullName evidence="7">Reverse transcriptase RNase H-like domain-containing protein</fullName>
    </recommendedName>
</protein>
<dbReference type="EMBL" id="JAIZAY010000013">
    <property type="protein sequence ID" value="KAJ8030896.1"/>
    <property type="molecule type" value="Genomic_DNA"/>
</dbReference>
<dbReference type="AlphaFoldDB" id="A0A9Q1BQE5"/>
<dbReference type="GO" id="GO:0003964">
    <property type="term" value="F:RNA-directed DNA polymerase activity"/>
    <property type="evidence" value="ECO:0007669"/>
    <property type="project" value="UniProtKB-KW"/>
</dbReference>
<dbReference type="Pfam" id="PF17917">
    <property type="entry name" value="RT_RNaseH"/>
    <property type="match status" value="1"/>
</dbReference>
<keyword evidence="4" id="KW-0255">Endonuclease</keyword>
<dbReference type="FunFam" id="3.10.20.370:FF:000001">
    <property type="entry name" value="Retrovirus-related Pol polyprotein from transposon 17.6-like protein"/>
    <property type="match status" value="1"/>
</dbReference>
<evidence type="ECO:0000259" key="7">
    <source>
        <dbReference type="Pfam" id="PF17917"/>
    </source>
</evidence>
<comment type="caution">
    <text evidence="8">The sequence shown here is derived from an EMBL/GenBank/DDBJ whole genome shotgun (WGS) entry which is preliminary data.</text>
</comment>
<gene>
    <name evidence="8" type="ORF">HOLleu_27438</name>
</gene>
<dbReference type="InterPro" id="IPR041373">
    <property type="entry name" value="RT_RNaseH"/>
</dbReference>
<dbReference type="SUPFAM" id="SSF56672">
    <property type="entry name" value="DNA/RNA polymerases"/>
    <property type="match status" value="1"/>
</dbReference>
<evidence type="ECO:0000256" key="6">
    <source>
        <dbReference type="ARBA" id="ARBA00022918"/>
    </source>
</evidence>
<dbReference type="PANTHER" id="PTHR34072:SF47">
    <property type="entry name" value="RIBONUCLEASE H"/>
    <property type="match status" value="1"/>
</dbReference>
<dbReference type="PANTHER" id="PTHR34072">
    <property type="entry name" value="ENZYMATIC POLYPROTEIN-RELATED"/>
    <property type="match status" value="1"/>
</dbReference>
<organism evidence="8 9">
    <name type="scientific">Holothuria leucospilota</name>
    <name type="common">Black long sea cucumber</name>
    <name type="synonym">Mertensiothuria leucospilota</name>
    <dbReference type="NCBI Taxonomy" id="206669"/>
    <lineage>
        <taxon>Eukaryota</taxon>
        <taxon>Metazoa</taxon>
        <taxon>Echinodermata</taxon>
        <taxon>Eleutherozoa</taxon>
        <taxon>Echinozoa</taxon>
        <taxon>Holothuroidea</taxon>
        <taxon>Aspidochirotacea</taxon>
        <taxon>Aspidochirotida</taxon>
        <taxon>Holothuriidae</taxon>
        <taxon>Holothuria</taxon>
    </lineage>
</organism>
<evidence type="ECO:0000313" key="8">
    <source>
        <dbReference type="EMBL" id="KAJ8030896.1"/>
    </source>
</evidence>
<name>A0A9Q1BQE5_HOLLE</name>
<evidence type="ECO:0000256" key="4">
    <source>
        <dbReference type="ARBA" id="ARBA00022759"/>
    </source>
</evidence>
<sequence>MGYPDFQKTSVHNNASCKGLGTVLYQEQGGKRRVISYASRSLTLAEKNYHMHSGKLEFLALKWAVTEQFRDYLYYAKYFTVYTDNYQLMNVLTNARLNATSQRWVAELVDFHFKIRYRPGRVNVDADSFSRSPLPHPITDLMEEYTEEVSPNVMSCVRETMDSLGKGETPWIESVCLNSEELKLPGLPLQENGQKTTISDLKVAHEEDEVISRVLYYKRQGTRPSARKGREEPREVSKMLLEWDKLALENERILRRQVGGKQQLKLLHIYHKLVFKELH</sequence>
<feature type="domain" description="Reverse transcriptase RNase H-like" evidence="7">
    <location>
        <begin position="8"/>
        <end position="111"/>
    </location>
</feature>
<keyword evidence="5" id="KW-0378">Hydrolase</keyword>
<accession>A0A9Q1BQE5</accession>
<evidence type="ECO:0000256" key="3">
    <source>
        <dbReference type="ARBA" id="ARBA00022722"/>
    </source>
</evidence>
<dbReference type="Proteomes" id="UP001152320">
    <property type="component" value="Chromosome 13"/>
</dbReference>
<keyword evidence="3" id="KW-0540">Nuclease</keyword>
<keyword evidence="9" id="KW-1185">Reference proteome</keyword>
<evidence type="ECO:0000313" key="9">
    <source>
        <dbReference type="Proteomes" id="UP001152320"/>
    </source>
</evidence>
<evidence type="ECO:0000256" key="5">
    <source>
        <dbReference type="ARBA" id="ARBA00022801"/>
    </source>
</evidence>
<dbReference type="InterPro" id="IPR043502">
    <property type="entry name" value="DNA/RNA_pol_sf"/>
</dbReference>
<evidence type="ECO:0000256" key="1">
    <source>
        <dbReference type="ARBA" id="ARBA00022679"/>
    </source>
</evidence>
<dbReference type="CDD" id="cd09274">
    <property type="entry name" value="RNase_HI_RT_Ty3"/>
    <property type="match status" value="1"/>
</dbReference>
<dbReference type="GO" id="GO:0004519">
    <property type="term" value="F:endonuclease activity"/>
    <property type="evidence" value="ECO:0007669"/>
    <property type="project" value="UniProtKB-KW"/>
</dbReference>
<keyword evidence="1" id="KW-0808">Transferase</keyword>
<dbReference type="OrthoDB" id="8922449at2759"/>
<evidence type="ECO:0000256" key="2">
    <source>
        <dbReference type="ARBA" id="ARBA00022695"/>
    </source>
</evidence>
<keyword evidence="2" id="KW-0548">Nucleotidyltransferase</keyword>
<dbReference type="GO" id="GO:0016787">
    <property type="term" value="F:hydrolase activity"/>
    <property type="evidence" value="ECO:0007669"/>
    <property type="project" value="UniProtKB-KW"/>
</dbReference>
<keyword evidence="6" id="KW-0695">RNA-directed DNA polymerase</keyword>